<evidence type="ECO:0000256" key="1">
    <source>
        <dbReference type="SAM" id="Phobius"/>
    </source>
</evidence>
<dbReference type="Gene3D" id="3.60.110.10">
    <property type="entry name" value="Carbon-nitrogen hydrolase"/>
    <property type="match status" value="1"/>
</dbReference>
<dbReference type="Proteomes" id="UP001147733">
    <property type="component" value="Unassembled WGS sequence"/>
</dbReference>
<dbReference type="PANTHER" id="PTHR36851:SF1">
    <property type="entry name" value="GLYCO_TRANS_2-LIKE DOMAIN-CONTAINING PROTEIN"/>
    <property type="match status" value="1"/>
</dbReference>
<gene>
    <name evidence="3" type="ORF">N7469_010990</name>
</gene>
<dbReference type="SUPFAM" id="SSF56317">
    <property type="entry name" value="Carbon-nitrogen hydrolase"/>
    <property type="match status" value="1"/>
</dbReference>
<dbReference type="CDD" id="cd07197">
    <property type="entry name" value="nitrilase"/>
    <property type="match status" value="1"/>
</dbReference>
<dbReference type="PROSITE" id="PS50263">
    <property type="entry name" value="CN_HYDROLASE"/>
    <property type="match status" value="1"/>
</dbReference>
<sequence length="696" mass="78966">MEQKEAAAADKAALLMSTFEHSFLDIHPTFHAAGIEGEIAGKSSNVACAARRIMEIHRTELKLDCCNVVVTVMDADTHLSRDYFTEILRLHYANLDEADRSIYCCPILFDRNSHEVPILVRCADLMWGFAGLSTMYPRTWISIPTSVYSLPLSMAEKVGGWDSDPTAIGEDMHMLLKCYFETAGNIVSRVIYSPASQCNVSSDSSRGWRRTVDTCIARYRQALRHMWGALDTGFAARRSLGYLRFHKRCSFLHPRHFALLLLLWEAHFLPAHLTIMMIFSVIYKLWTPVADMHPTLIWAFTVTEILRVISFISMNGCLFLYDRWHKICLDSRMEDMHEANISDTGCARRVWYQLQFLADRICFPIAGTIFGAIPTLHAVIAHFWTDRLVYRVTFVTIYIQDKRQFFLNMAPTRRVAVIQWHIKDVAAEENHDIACNYIRQAAADNAELAVLPEYHLSGMVPNDPRWAIQAADSAKYLANYQALAKELKICIVPGTIIEKHEGPNESTIFYNTAYFISNDGSILGSYIKKNIWHPERPHLTSSGLDSHVAIDTPIGRVGMLICWDLAFPEAFRELIADGAELIIIPTYWTPHDASPDCIKFNPNTEALFLETTLTTRCFENTCGIIFCNAAGPSKDFLGLSQITLPLVGPVAKMGSEEGICVADMDMKAVEVAEQNYKVRQDMKKEDWHYVYRHTSK</sequence>
<name>A0A9W9NLS4_PENCI</name>
<organism evidence="3 4">
    <name type="scientific">Penicillium citrinum</name>
    <dbReference type="NCBI Taxonomy" id="5077"/>
    <lineage>
        <taxon>Eukaryota</taxon>
        <taxon>Fungi</taxon>
        <taxon>Dikarya</taxon>
        <taxon>Ascomycota</taxon>
        <taxon>Pezizomycotina</taxon>
        <taxon>Eurotiomycetes</taxon>
        <taxon>Eurotiomycetidae</taxon>
        <taxon>Eurotiales</taxon>
        <taxon>Aspergillaceae</taxon>
        <taxon>Penicillium</taxon>
    </lineage>
</organism>
<keyword evidence="1" id="KW-1133">Transmembrane helix</keyword>
<dbReference type="InterPro" id="IPR003010">
    <property type="entry name" value="C-N_Hydrolase"/>
</dbReference>
<dbReference type="Pfam" id="PF13632">
    <property type="entry name" value="Glyco_trans_2_3"/>
    <property type="match status" value="1"/>
</dbReference>
<reference evidence="3" key="2">
    <citation type="journal article" date="2023" name="IMA Fungus">
        <title>Comparative genomic study of the Penicillium genus elucidates a diverse pangenome and 15 lateral gene transfer events.</title>
        <authorList>
            <person name="Petersen C."/>
            <person name="Sorensen T."/>
            <person name="Nielsen M.R."/>
            <person name="Sondergaard T.E."/>
            <person name="Sorensen J.L."/>
            <person name="Fitzpatrick D.A."/>
            <person name="Frisvad J.C."/>
            <person name="Nielsen K.L."/>
        </authorList>
    </citation>
    <scope>NUCLEOTIDE SEQUENCE</scope>
    <source>
        <strain evidence="3">IBT 23319</strain>
    </source>
</reference>
<feature type="transmembrane region" description="Helical" evidence="1">
    <location>
        <begin position="257"/>
        <end position="283"/>
    </location>
</feature>
<keyword evidence="1" id="KW-0812">Transmembrane</keyword>
<dbReference type="SUPFAM" id="SSF53448">
    <property type="entry name" value="Nucleotide-diphospho-sugar transferases"/>
    <property type="match status" value="1"/>
</dbReference>
<accession>A0A9W9NLS4</accession>
<keyword evidence="4" id="KW-1185">Reference proteome</keyword>
<dbReference type="InterPro" id="IPR001173">
    <property type="entry name" value="Glyco_trans_2-like"/>
</dbReference>
<dbReference type="Pfam" id="PF00795">
    <property type="entry name" value="CN_hydrolase"/>
    <property type="match status" value="1"/>
</dbReference>
<dbReference type="InterPro" id="IPR036526">
    <property type="entry name" value="C-N_Hydrolase_sf"/>
</dbReference>
<dbReference type="OrthoDB" id="5819478at2759"/>
<evidence type="ECO:0000259" key="2">
    <source>
        <dbReference type="PROSITE" id="PS50263"/>
    </source>
</evidence>
<reference evidence="3" key="1">
    <citation type="submission" date="2022-11" db="EMBL/GenBank/DDBJ databases">
        <authorList>
            <person name="Petersen C."/>
        </authorList>
    </citation>
    <scope>NUCLEOTIDE SEQUENCE</scope>
    <source>
        <strain evidence="3">IBT 23319</strain>
    </source>
</reference>
<feature type="domain" description="CN hydrolase" evidence="2">
    <location>
        <begin position="413"/>
        <end position="666"/>
    </location>
</feature>
<dbReference type="EMBL" id="JAPQKT010000009">
    <property type="protein sequence ID" value="KAJ5222103.1"/>
    <property type="molecule type" value="Genomic_DNA"/>
</dbReference>
<evidence type="ECO:0000313" key="4">
    <source>
        <dbReference type="Proteomes" id="UP001147733"/>
    </source>
</evidence>
<dbReference type="AlphaFoldDB" id="A0A9W9NLS4"/>
<dbReference type="GeneID" id="81389062"/>
<proteinExistence type="predicted"/>
<dbReference type="RefSeq" id="XP_056497026.1">
    <property type="nucleotide sequence ID" value="XM_056649895.1"/>
</dbReference>
<keyword evidence="1" id="KW-0472">Membrane</keyword>
<evidence type="ECO:0000313" key="3">
    <source>
        <dbReference type="EMBL" id="KAJ5222103.1"/>
    </source>
</evidence>
<feature type="transmembrane region" description="Helical" evidence="1">
    <location>
        <begin position="361"/>
        <end position="384"/>
    </location>
</feature>
<protein>
    <recommendedName>
        <fullName evidence="2">CN hydrolase domain-containing protein</fullName>
    </recommendedName>
</protein>
<dbReference type="InterPro" id="IPR029044">
    <property type="entry name" value="Nucleotide-diphossugar_trans"/>
</dbReference>
<feature type="transmembrane region" description="Helical" evidence="1">
    <location>
        <begin position="295"/>
        <end position="321"/>
    </location>
</feature>
<dbReference type="PANTHER" id="PTHR36851">
    <property type="entry name" value="UNNAMED PRODUCT"/>
    <property type="match status" value="1"/>
</dbReference>
<comment type="caution">
    <text evidence="3">The sequence shown here is derived from an EMBL/GenBank/DDBJ whole genome shotgun (WGS) entry which is preliminary data.</text>
</comment>